<evidence type="ECO:0000313" key="4">
    <source>
        <dbReference type="Proteomes" id="UP000626092"/>
    </source>
</evidence>
<organism evidence="3 4">
    <name type="scientific">Rhododendron simsii</name>
    <name type="common">Sims's rhododendron</name>
    <dbReference type="NCBI Taxonomy" id="118357"/>
    <lineage>
        <taxon>Eukaryota</taxon>
        <taxon>Viridiplantae</taxon>
        <taxon>Streptophyta</taxon>
        <taxon>Embryophyta</taxon>
        <taxon>Tracheophyta</taxon>
        <taxon>Spermatophyta</taxon>
        <taxon>Magnoliopsida</taxon>
        <taxon>eudicotyledons</taxon>
        <taxon>Gunneridae</taxon>
        <taxon>Pentapetalae</taxon>
        <taxon>asterids</taxon>
        <taxon>Ericales</taxon>
        <taxon>Ericaceae</taxon>
        <taxon>Ericoideae</taxon>
        <taxon>Rhodoreae</taxon>
        <taxon>Rhododendron</taxon>
    </lineage>
</organism>
<keyword evidence="4" id="KW-1185">Reference proteome</keyword>
<dbReference type="InterPro" id="IPR054059">
    <property type="entry name" value="MORF/ORRM1/DAG-like_MORF"/>
</dbReference>
<proteinExistence type="predicted"/>
<dbReference type="AlphaFoldDB" id="A0A834LZ60"/>
<sequence>MTTRLLTGSLPRLSSAFHHLSFSSYPTARSTPCTPSLYSIPTTTKIIPRFPLAATAVRSLATGLQKLYSLEDAPGTDWEHWQVIFRSFRKETITRDQIIDTYIKTLAMFVGSLNGKNRESLLHGHLWMSRRCEEEARMRIYSISTKYSYYFGYRGSVELADKIKAAKLPRVAFVLPDSYMDPENQDYGGEPFINGQALPYDPKYYECWHARGYEGWRAGGYISRCDLTKQEIHEERSKDVQKSKFQ</sequence>
<dbReference type="PANTHER" id="PTHR31346:SF4">
    <property type="entry name" value="MULTIPLE ORGANELLAR RNA EDITING FACTOR 8, CHLOROPLASTIC_MITOCHONDRIAL"/>
    <property type="match status" value="1"/>
</dbReference>
<protein>
    <recommendedName>
        <fullName evidence="2">MORF/ORRM1/DAG-like MORF domain-containing protein</fullName>
    </recommendedName>
</protein>
<dbReference type="InterPro" id="IPR039206">
    <property type="entry name" value="MORF/ORRM1/DAG-like"/>
</dbReference>
<gene>
    <name evidence="3" type="ORF">RHSIM_Rhsim01G0204100</name>
</gene>
<dbReference type="GO" id="GO:0016554">
    <property type="term" value="P:cytidine to uridine editing"/>
    <property type="evidence" value="ECO:0007669"/>
    <property type="project" value="InterPro"/>
</dbReference>
<dbReference type="OrthoDB" id="1913091at2759"/>
<name>A0A834LZ60_RHOSS</name>
<dbReference type="GO" id="GO:0005739">
    <property type="term" value="C:mitochondrion"/>
    <property type="evidence" value="ECO:0007669"/>
    <property type="project" value="TreeGrafter"/>
</dbReference>
<dbReference type="PANTHER" id="PTHR31346">
    <property type="entry name" value="MULTIPLE ORGANELLAR RNA EDITING FACTOR 2, CHLOROPLASTIC-RELATED-RELATED"/>
    <property type="match status" value="1"/>
</dbReference>
<evidence type="ECO:0000313" key="3">
    <source>
        <dbReference type="EMBL" id="KAF7153705.1"/>
    </source>
</evidence>
<reference evidence="3" key="1">
    <citation type="submission" date="2019-11" db="EMBL/GenBank/DDBJ databases">
        <authorList>
            <person name="Liu Y."/>
            <person name="Hou J."/>
            <person name="Li T.-Q."/>
            <person name="Guan C.-H."/>
            <person name="Wu X."/>
            <person name="Wu H.-Z."/>
            <person name="Ling F."/>
            <person name="Zhang R."/>
            <person name="Shi X.-G."/>
            <person name="Ren J.-P."/>
            <person name="Chen E.-F."/>
            <person name="Sun J.-M."/>
        </authorList>
    </citation>
    <scope>NUCLEOTIDE SEQUENCE</scope>
    <source>
        <strain evidence="3">Adult_tree_wgs_1</strain>
        <tissue evidence="3">Leaves</tissue>
    </source>
</reference>
<evidence type="ECO:0000259" key="2">
    <source>
        <dbReference type="Pfam" id="PF21864"/>
    </source>
</evidence>
<evidence type="ECO:0000256" key="1">
    <source>
        <dbReference type="ARBA" id="ARBA00022946"/>
    </source>
</evidence>
<feature type="domain" description="MORF/ORRM1/DAG-like MORF" evidence="2">
    <location>
        <begin position="132"/>
        <end position="192"/>
    </location>
</feature>
<dbReference type="Proteomes" id="UP000626092">
    <property type="component" value="Unassembled WGS sequence"/>
</dbReference>
<dbReference type="Pfam" id="PF21864">
    <property type="entry name" value="MORF_dom"/>
    <property type="match status" value="1"/>
</dbReference>
<keyword evidence="1" id="KW-0809">Transit peptide</keyword>
<comment type="caution">
    <text evidence="3">The sequence shown here is derived from an EMBL/GenBank/DDBJ whole genome shotgun (WGS) entry which is preliminary data.</text>
</comment>
<dbReference type="GO" id="GO:0080156">
    <property type="term" value="P:mitochondrial mRNA modification"/>
    <property type="evidence" value="ECO:0007669"/>
    <property type="project" value="TreeGrafter"/>
</dbReference>
<accession>A0A834LZ60</accession>
<dbReference type="EMBL" id="WJXA01000001">
    <property type="protein sequence ID" value="KAF7153705.1"/>
    <property type="molecule type" value="Genomic_DNA"/>
</dbReference>